<comment type="caution">
    <text evidence="2">The sequence shown here is derived from an EMBL/GenBank/DDBJ whole genome shotgun (WGS) entry which is preliminary data.</text>
</comment>
<protein>
    <submittedName>
        <fullName evidence="2">Hornerin-like</fullName>
    </submittedName>
</protein>
<feature type="region of interest" description="Disordered" evidence="1">
    <location>
        <begin position="79"/>
        <end position="134"/>
    </location>
</feature>
<accession>A0AAX6FIL8</accession>
<feature type="compositionally biased region" description="Basic residues" evidence="1">
    <location>
        <begin position="102"/>
        <end position="116"/>
    </location>
</feature>
<evidence type="ECO:0000256" key="1">
    <source>
        <dbReference type="SAM" id="MobiDB-lite"/>
    </source>
</evidence>
<dbReference type="EMBL" id="JANAVB010028393">
    <property type="protein sequence ID" value="KAJ6816257.1"/>
    <property type="molecule type" value="Genomic_DNA"/>
</dbReference>
<keyword evidence="3" id="KW-1185">Reference proteome</keyword>
<evidence type="ECO:0000313" key="3">
    <source>
        <dbReference type="Proteomes" id="UP001140949"/>
    </source>
</evidence>
<dbReference type="Proteomes" id="UP001140949">
    <property type="component" value="Unassembled WGS sequence"/>
</dbReference>
<name>A0AAX6FIL8_IRIPA</name>
<reference evidence="2" key="1">
    <citation type="journal article" date="2023" name="GigaByte">
        <title>Genome assembly of the bearded iris, Iris pallida Lam.</title>
        <authorList>
            <person name="Bruccoleri R.E."/>
            <person name="Oakeley E.J."/>
            <person name="Faust A.M.E."/>
            <person name="Altorfer M."/>
            <person name="Dessus-Babus S."/>
            <person name="Burckhardt D."/>
            <person name="Oertli M."/>
            <person name="Naumann U."/>
            <person name="Petersen F."/>
            <person name="Wong J."/>
        </authorList>
    </citation>
    <scope>NUCLEOTIDE SEQUENCE</scope>
    <source>
        <strain evidence="2">GSM-AAB239-AS_SAM_17_03QT</strain>
    </source>
</reference>
<proteinExistence type="predicted"/>
<reference evidence="2" key="2">
    <citation type="submission" date="2023-04" db="EMBL/GenBank/DDBJ databases">
        <authorList>
            <person name="Bruccoleri R.E."/>
            <person name="Oakeley E.J."/>
            <person name="Faust A.-M."/>
            <person name="Dessus-Babus S."/>
            <person name="Altorfer M."/>
            <person name="Burckhardt D."/>
            <person name="Oertli M."/>
            <person name="Naumann U."/>
            <person name="Petersen F."/>
            <person name="Wong J."/>
        </authorList>
    </citation>
    <scope>NUCLEOTIDE SEQUENCE</scope>
    <source>
        <strain evidence="2">GSM-AAB239-AS_SAM_17_03QT</strain>
        <tissue evidence="2">Leaf</tissue>
    </source>
</reference>
<sequence length="134" mass="14776">MRRPLQSVPGLAGDTRVARAANPIAFGKRPVEYVPSRPFRLVREREGTRTRATRCPRVTALRRLVWTGWALGARVCRARGCGGRGGARGRSAPGPGPERFTLRRSRRHDGRPRQRPPPRERPGGAGVDEDVLPG</sequence>
<organism evidence="2 3">
    <name type="scientific">Iris pallida</name>
    <name type="common">Sweet iris</name>
    <dbReference type="NCBI Taxonomy" id="29817"/>
    <lineage>
        <taxon>Eukaryota</taxon>
        <taxon>Viridiplantae</taxon>
        <taxon>Streptophyta</taxon>
        <taxon>Embryophyta</taxon>
        <taxon>Tracheophyta</taxon>
        <taxon>Spermatophyta</taxon>
        <taxon>Magnoliopsida</taxon>
        <taxon>Liliopsida</taxon>
        <taxon>Asparagales</taxon>
        <taxon>Iridaceae</taxon>
        <taxon>Iridoideae</taxon>
        <taxon>Irideae</taxon>
        <taxon>Iris</taxon>
    </lineage>
</organism>
<evidence type="ECO:0000313" key="2">
    <source>
        <dbReference type="EMBL" id="KAJ6816257.1"/>
    </source>
</evidence>
<dbReference type="AlphaFoldDB" id="A0AAX6FIL8"/>
<gene>
    <name evidence="2" type="ORF">M6B38_418145</name>
</gene>